<dbReference type="InterPro" id="IPR009057">
    <property type="entry name" value="Homeodomain-like_sf"/>
</dbReference>
<name>A0A1R1F3R1_9BACL</name>
<dbReference type="SUPFAM" id="SSF51215">
    <property type="entry name" value="Regulatory protein AraC"/>
    <property type="match status" value="1"/>
</dbReference>
<dbReference type="InterPro" id="IPR020449">
    <property type="entry name" value="Tscrpt_reg_AraC-type_HTH"/>
</dbReference>
<dbReference type="InterPro" id="IPR037923">
    <property type="entry name" value="HTH-like"/>
</dbReference>
<evidence type="ECO:0000256" key="2">
    <source>
        <dbReference type="ARBA" id="ARBA00023125"/>
    </source>
</evidence>
<feature type="domain" description="HTH araC/xylS-type" evidence="4">
    <location>
        <begin position="160"/>
        <end position="258"/>
    </location>
</feature>
<evidence type="ECO:0000313" key="6">
    <source>
        <dbReference type="Proteomes" id="UP000187172"/>
    </source>
</evidence>
<organism evidence="5 6">
    <name type="scientific">Paenibacillus rhizosphaerae</name>
    <dbReference type="NCBI Taxonomy" id="297318"/>
    <lineage>
        <taxon>Bacteria</taxon>
        <taxon>Bacillati</taxon>
        <taxon>Bacillota</taxon>
        <taxon>Bacilli</taxon>
        <taxon>Bacillales</taxon>
        <taxon>Paenibacillaceae</taxon>
        <taxon>Paenibacillus</taxon>
    </lineage>
</organism>
<dbReference type="PROSITE" id="PS01124">
    <property type="entry name" value="HTH_ARAC_FAMILY_2"/>
    <property type="match status" value="1"/>
</dbReference>
<keyword evidence="2" id="KW-0238">DNA-binding</keyword>
<evidence type="ECO:0000259" key="4">
    <source>
        <dbReference type="PROSITE" id="PS01124"/>
    </source>
</evidence>
<proteinExistence type="predicted"/>
<dbReference type="GO" id="GO:0003700">
    <property type="term" value="F:DNA-binding transcription factor activity"/>
    <property type="evidence" value="ECO:0007669"/>
    <property type="project" value="InterPro"/>
</dbReference>
<sequence length="259" mass="29366">MIQLVSCGHNFVHSDGIRIDRGSGAGNYAFVLFRSKAEVVIDGTAYTVDNNAYILMQPSTPYMYRDLEKPFVNDWFHCEGTELGAYLQQLQLPLDRPAEAAYPASVSRGIMELQNVNWLGGPHRLEIIDLDLRSLLMKLANWRHLPPAQGNAGRYLHQLSEIRSELYRSPQASYSLDELAASVNLSKSYFQHLYKDLFGCSVSSDMINSRLEYAKYLLDNSSLSIGGIAKMCGYENETHFMRQFKKFVSATPSGYRKRK</sequence>
<dbReference type="PANTHER" id="PTHR43280:SF2">
    <property type="entry name" value="HTH-TYPE TRANSCRIPTIONAL REGULATOR EXSA"/>
    <property type="match status" value="1"/>
</dbReference>
<dbReference type="AlphaFoldDB" id="A0A1R1F3R1"/>
<evidence type="ECO:0000256" key="3">
    <source>
        <dbReference type="ARBA" id="ARBA00023163"/>
    </source>
</evidence>
<keyword evidence="3" id="KW-0804">Transcription</keyword>
<dbReference type="GO" id="GO:0043565">
    <property type="term" value="F:sequence-specific DNA binding"/>
    <property type="evidence" value="ECO:0007669"/>
    <property type="project" value="InterPro"/>
</dbReference>
<keyword evidence="1" id="KW-0805">Transcription regulation</keyword>
<dbReference type="Gene3D" id="1.10.10.60">
    <property type="entry name" value="Homeodomain-like"/>
    <property type="match status" value="2"/>
</dbReference>
<dbReference type="Proteomes" id="UP000187172">
    <property type="component" value="Unassembled WGS sequence"/>
</dbReference>
<dbReference type="Pfam" id="PF12833">
    <property type="entry name" value="HTH_18"/>
    <property type="match status" value="1"/>
</dbReference>
<gene>
    <name evidence="5" type="ORF">BK138_09440</name>
</gene>
<evidence type="ECO:0000313" key="5">
    <source>
        <dbReference type="EMBL" id="OMF58707.1"/>
    </source>
</evidence>
<dbReference type="InterPro" id="IPR018060">
    <property type="entry name" value="HTH_AraC"/>
</dbReference>
<keyword evidence="6" id="KW-1185">Reference proteome</keyword>
<dbReference type="SUPFAM" id="SSF46689">
    <property type="entry name" value="Homeodomain-like"/>
    <property type="match status" value="2"/>
</dbReference>
<dbReference type="EMBL" id="MRTP01000001">
    <property type="protein sequence ID" value="OMF58707.1"/>
    <property type="molecule type" value="Genomic_DNA"/>
</dbReference>
<dbReference type="PANTHER" id="PTHR43280">
    <property type="entry name" value="ARAC-FAMILY TRANSCRIPTIONAL REGULATOR"/>
    <property type="match status" value="1"/>
</dbReference>
<dbReference type="SMART" id="SM00342">
    <property type="entry name" value="HTH_ARAC"/>
    <property type="match status" value="1"/>
</dbReference>
<comment type="caution">
    <text evidence="5">The sequence shown here is derived from an EMBL/GenBank/DDBJ whole genome shotgun (WGS) entry which is preliminary data.</text>
</comment>
<protein>
    <submittedName>
        <fullName evidence="5">AraC family transcriptional regulator</fullName>
    </submittedName>
</protein>
<dbReference type="STRING" id="297318.BK138_09440"/>
<accession>A0A1R1F3R1</accession>
<evidence type="ECO:0000256" key="1">
    <source>
        <dbReference type="ARBA" id="ARBA00023015"/>
    </source>
</evidence>
<dbReference type="RefSeq" id="WP_076168700.1">
    <property type="nucleotide sequence ID" value="NZ_MRTP01000001.1"/>
</dbReference>
<dbReference type="PRINTS" id="PR00032">
    <property type="entry name" value="HTHARAC"/>
</dbReference>
<reference evidence="5 6" key="1">
    <citation type="submission" date="2016-11" db="EMBL/GenBank/DDBJ databases">
        <title>Paenibacillus species isolates.</title>
        <authorList>
            <person name="Beno S.M."/>
        </authorList>
    </citation>
    <scope>NUCLEOTIDE SEQUENCE [LARGE SCALE GENOMIC DNA]</scope>
    <source>
        <strain evidence="5 6">FSL R5-0378</strain>
    </source>
</reference>